<comment type="caution">
    <text evidence="2">The sequence shown here is derived from an EMBL/GenBank/DDBJ whole genome shotgun (WGS) entry which is preliminary data.</text>
</comment>
<evidence type="ECO:0000256" key="1">
    <source>
        <dbReference type="SAM" id="MobiDB-lite"/>
    </source>
</evidence>
<protein>
    <submittedName>
        <fullName evidence="2">Uncharacterized protein</fullName>
    </submittedName>
</protein>
<accession>A0A8X6JG76</accession>
<name>A0A8X6JG76_TRICU</name>
<dbReference type="EMBL" id="BMAO01018504">
    <property type="protein sequence ID" value="GFR23948.1"/>
    <property type="molecule type" value="Genomic_DNA"/>
</dbReference>
<evidence type="ECO:0000313" key="2">
    <source>
        <dbReference type="EMBL" id="GFR23948.1"/>
    </source>
</evidence>
<gene>
    <name evidence="2" type="ORF">TNCT_441671</name>
</gene>
<dbReference type="Proteomes" id="UP000887116">
    <property type="component" value="Unassembled WGS sequence"/>
</dbReference>
<reference evidence="2" key="1">
    <citation type="submission" date="2020-07" db="EMBL/GenBank/DDBJ databases">
        <title>Multicomponent nature underlies the extraordinary mechanical properties of spider dragline silk.</title>
        <authorList>
            <person name="Kono N."/>
            <person name="Nakamura H."/>
            <person name="Mori M."/>
            <person name="Yoshida Y."/>
            <person name="Ohtoshi R."/>
            <person name="Malay A.D."/>
            <person name="Moran D.A.P."/>
            <person name="Tomita M."/>
            <person name="Numata K."/>
            <person name="Arakawa K."/>
        </authorList>
    </citation>
    <scope>NUCLEOTIDE SEQUENCE</scope>
</reference>
<organism evidence="2 3">
    <name type="scientific">Trichonephila clavata</name>
    <name type="common">Joro spider</name>
    <name type="synonym">Nephila clavata</name>
    <dbReference type="NCBI Taxonomy" id="2740835"/>
    <lineage>
        <taxon>Eukaryota</taxon>
        <taxon>Metazoa</taxon>
        <taxon>Ecdysozoa</taxon>
        <taxon>Arthropoda</taxon>
        <taxon>Chelicerata</taxon>
        <taxon>Arachnida</taxon>
        <taxon>Araneae</taxon>
        <taxon>Araneomorphae</taxon>
        <taxon>Entelegynae</taxon>
        <taxon>Araneoidea</taxon>
        <taxon>Nephilidae</taxon>
        <taxon>Trichonephila</taxon>
    </lineage>
</organism>
<feature type="region of interest" description="Disordered" evidence="1">
    <location>
        <begin position="85"/>
        <end position="118"/>
    </location>
</feature>
<sequence length="118" mass="13264">MTSWPTLNCERLRKFFPPISLYSDPPCVQSLVFHRQKKKGRANLRTSKTWTPQLSTHASVPVFGHCAGPELEECESSLLRCFQIPDRPPPRGTGAPPYSEGEPSALQQLRYLDPSQAL</sequence>
<proteinExistence type="predicted"/>
<keyword evidence="3" id="KW-1185">Reference proteome</keyword>
<dbReference type="AlphaFoldDB" id="A0A8X6JG76"/>
<evidence type="ECO:0000313" key="3">
    <source>
        <dbReference type="Proteomes" id="UP000887116"/>
    </source>
</evidence>